<dbReference type="SUPFAM" id="SSF55729">
    <property type="entry name" value="Acyl-CoA N-acyltransferases (Nat)"/>
    <property type="match status" value="1"/>
</dbReference>
<reference evidence="1 2" key="1">
    <citation type="submission" date="2020-03" db="EMBL/GenBank/DDBJ databases">
        <title>WGS of actinomycetes isolated from Thailand.</title>
        <authorList>
            <person name="Thawai C."/>
        </authorList>
    </citation>
    <scope>NUCLEOTIDE SEQUENCE [LARGE SCALE GENOMIC DNA]</scope>
    <source>
        <strain evidence="1 2">PLAI 1-29</strain>
    </source>
</reference>
<dbReference type="InterPro" id="IPR016181">
    <property type="entry name" value="Acyl_CoA_acyltransferase"/>
</dbReference>
<keyword evidence="2" id="KW-1185">Reference proteome</keyword>
<evidence type="ECO:0000313" key="2">
    <source>
        <dbReference type="Proteomes" id="UP000695264"/>
    </source>
</evidence>
<evidence type="ECO:0000313" key="1">
    <source>
        <dbReference type="EMBL" id="NJQ01723.1"/>
    </source>
</evidence>
<evidence type="ECO:0008006" key="3">
    <source>
        <dbReference type="Google" id="ProtNLM"/>
    </source>
</evidence>
<dbReference type="EMBL" id="JAATEN010000009">
    <property type="protein sequence ID" value="NJQ01723.1"/>
    <property type="molecule type" value="Genomic_DNA"/>
</dbReference>
<dbReference type="Proteomes" id="UP000695264">
    <property type="component" value="Unassembled WGS sequence"/>
</dbReference>
<gene>
    <name evidence="1" type="ORF">HCK00_14585</name>
</gene>
<dbReference type="RefSeq" id="WP_168102336.1">
    <property type="nucleotide sequence ID" value="NZ_JAATEN010000009.1"/>
</dbReference>
<sequence length="234" mass="24979">MSEAAPQPRHWKSRIKENIYCQLTPSPVAEAGRLAVKAQGCGVSGSVEAELRGQELEIHHIAGEPPRIGVGSLLLLTLLDAAPAHRLTAIRITRPAPAALRFYAVAGFHPDKNGLASFVRIFQKAEPDVRLDVPFALGAWQEARLDALGADNELLTEAIDGAGSQALAGQSHPSPAVREALEAARGSGDGRPAWQKLRELAYARKAAQLSEVTGTPEDVRAAVDALVARKWKPC</sequence>
<name>A0ABX1BZ80_9ACTN</name>
<protein>
    <recommendedName>
        <fullName evidence="3">GNAT family N-acetyltransferase</fullName>
    </recommendedName>
</protein>
<accession>A0ABX1BZ80</accession>
<comment type="caution">
    <text evidence="1">The sequence shown here is derived from an EMBL/GenBank/DDBJ whole genome shotgun (WGS) entry which is preliminary data.</text>
</comment>
<proteinExistence type="predicted"/>
<organism evidence="1 2">
    <name type="scientific">Streptomyces zingiberis</name>
    <dbReference type="NCBI Taxonomy" id="2053010"/>
    <lineage>
        <taxon>Bacteria</taxon>
        <taxon>Bacillati</taxon>
        <taxon>Actinomycetota</taxon>
        <taxon>Actinomycetes</taxon>
        <taxon>Kitasatosporales</taxon>
        <taxon>Streptomycetaceae</taxon>
        <taxon>Streptomyces</taxon>
    </lineage>
</organism>